<dbReference type="GO" id="GO:0005886">
    <property type="term" value="C:plasma membrane"/>
    <property type="evidence" value="ECO:0007669"/>
    <property type="project" value="UniProtKB-ARBA"/>
</dbReference>
<feature type="domain" description="ABC-2 type transporter transmembrane" evidence="7">
    <location>
        <begin position="280"/>
        <end position="467"/>
    </location>
</feature>
<accession>A0A1R3HD55</accession>
<dbReference type="Pfam" id="PF08370">
    <property type="entry name" value="PDR_assoc"/>
    <property type="match status" value="1"/>
</dbReference>
<evidence type="ECO:0000313" key="9">
    <source>
        <dbReference type="EMBL" id="OMO68269.1"/>
    </source>
</evidence>
<keyword evidence="3 6" id="KW-0812">Transmembrane</keyword>
<feature type="transmembrane region" description="Helical" evidence="6">
    <location>
        <begin position="417"/>
        <end position="438"/>
    </location>
</feature>
<feature type="domain" description="Plant PDR ABC transporter associated" evidence="8">
    <location>
        <begin position="110"/>
        <end position="174"/>
    </location>
</feature>
<dbReference type="InterPro" id="IPR013581">
    <property type="entry name" value="PDR_assoc"/>
</dbReference>
<gene>
    <name evidence="9" type="ORF">COLO4_29792</name>
</gene>
<feature type="transmembrane region" description="Helical" evidence="6">
    <location>
        <begin position="137"/>
        <end position="164"/>
    </location>
</feature>
<reference evidence="10" key="1">
    <citation type="submission" date="2013-09" db="EMBL/GenBank/DDBJ databases">
        <title>Corchorus olitorius genome sequencing.</title>
        <authorList>
            <person name="Alam M."/>
            <person name="Haque M.S."/>
            <person name="Islam M.S."/>
            <person name="Emdad E.M."/>
            <person name="Islam M.M."/>
            <person name="Ahmed B."/>
            <person name="Halim A."/>
            <person name="Hossen Q.M.M."/>
            <person name="Hossain M.Z."/>
            <person name="Ahmed R."/>
            <person name="Khan M.M."/>
            <person name="Islam R."/>
            <person name="Rashid M.M."/>
            <person name="Khan S.A."/>
            <person name="Rahman M.S."/>
            <person name="Alam M."/>
            <person name="Yahiya A.S."/>
            <person name="Khan M.S."/>
            <person name="Azam M.S."/>
            <person name="Haque T."/>
            <person name="Lashkar M.Z.H."/>
            <person name="Akhand A.I."/>
            <person name="Morshed G."/>
            <person name="Roy S."/>
            <person name="Uddin K.S."/>
            <person name="Rabeya T."/>
            <person name="Hossain A.S."/>
            <person name="Chowdhury A."/>
            <person name="Snigdha A.R."/>
            <person name="Mortoza M.S."/>
            <person name="Matin S.A."/>
            <person name="Hoque S.M.E."/>
            <person name="Islam M.K."/>
            <person name="Roy D.K."/>
            <person name="Haider R."/>
            <person name="Moosa M.M."/>
            <person name="Elias S.M."/>
            <person name="Hasan A.M."/>
            <person name="Jahan S."/>
            <person name="Shafiuddin M."/>
            <person name="Mahmood N."/>
            <person name="Shommy N.S."/>
        </authorList>
    </citation>
    <scope>NUCLEOTIDE SEQUENCE [LARGE SCALE GENOMIC DNA]</scope>
    <source>
        <strain evidence="10">cv. O-4</strain>
    </source>
</reference>
<keyword evidence="4 6" id="KW-1133">Transmembrane helix</keyword>
<feature type="transmembrane region" description="Helical" evidence="6">
    <location>
        <begin position="378"/>
        <end position="405"/>
    </location>
</feature>
<feature type="transmembrane region" description="Helical" evidence="6">
    <location>
        <begin position="301"/>
        <end position="319"/>
    </location>
</feature>
<organism evidence="9 10">
    <name type="scientific">Corchorus olitorius</name>
    <dbReference type="NCBI Taxonomy" id="93759"/>
    <lineage>
        <taxon>Eukaryota</taxon>
        <taxon>Viridiplantae</taxon>
        <taxon>Streptophyta</taxon>
        <taxon>Embryophyta</taxon>
        <taxon>Tracheophyta</taxon>
        <taxon>Spermatophyta</taxon>
        <taxon>Magnoliopsida</taxon>
        <taxon>eudicotyledons</taxon>
        <taxon>Gunneridae</taxon>
        <taxon>Pentapetalae</taxon>
        <taxon>rosids</taxon>
        <taxon>malvids</taxon>
        <taxon>Malvales</taxon>
        <taxon>Malvaceae</taxon>
        <taxon>Grewioideae</taxon>
        <taxon>Apeibeae</taxon>
        <taxon>Corchorus</taxon>
    </lineage>
</organism>
<feature type="transmembrane region" description="Helical" evidence="6">
    <location>
        <begin position="331"/>
        <end position="358"/>
    </location>
</feature>
<keyword evidence="10" id="KW-1185">Reference proteome</keyword>
<evidence type="ECO:0000256" key="5">
    <source>
        <dbReference type="ARBA" id="ARBA00023136"/>
    </source>
</evidence>
<dbReference type="STRING" id="93759.A0A1R3HD55"/>
<feature type="domain" description="ABC-2 type transporter transmembrane" evidence="7">
    <location>
        <begin position="2"/>
        <end position="103"/>
    </location>
</feature>
<dbReference type="GO" id="GO:0140359">
    <property type="term" value="F:ABC-type transporter activity"/>
    <property type="evidence" value="ECO:0007669"/>
    <property type="project" value="InterPro"/>
</dbReference>
<dbReference type="AlphaFoldDB" id="A0A1R3HD55"/>
<feature type="transmembrane region" description="Helical" evidence="6">
    <location>
        <begin position="444"/>
        <end position="464"/>
    </location>
</feature>
<name>A0A1R3HD55_9ROSI</name>
<evidence type="ECO:0000259" key="8">
    <source>
        <dbReference type="Pfam" id="PF08370"/>
    </source>
</evidence>
<comment type="subcellular location">
    <subcellularLocation>
        <location evidence="1">Membrane</location>
        <topology evidence="1">Multi-pass membrane protein</topology>
    </subcellularLocation>
</comment>
<dbReference type="Proteomes" id="UP000187203">
    <property type="component" value="Unassembled WGS sequence"/>
</dbReference>
<dbReference type="OrthoDB" id="66620at2759"/>
<comment type="caution">
    <text evidence="9">The sequence shown here is derived from an EMBL/GenBank/DDBJ whole genome shotgun (WGS) entry which is preliminary data.</text>
</comment>
<evidence type="ECO:0000256" key="4">
    <source>
        <dbReference type="ARBA" id="ARBA00022989"/>
    </source>
</evidence>
<evidence type="ECO:0000259" key="7">
    <source>
        <dbReference type="Pfam" id="PF01061"/>
    </source>
</evidence>
<sequence>MESAIWIVFTYYTIGFAPAASRFFRQFLAFFAIHQMSLSLFRFIAAVGRTQVVANTLGTFALLLVFVLGGFIIAKDDIDPWMIWGYYLSPMMYAQNALVMNEFLDKRWSANNTDPRIDAPTVGKVLLKSRGFYTEDYLFWVCVGALFGFSVVFNLCFIGALTFLNPMADSKAVVVNEEDNKNYINPNSGGRKPESIKMQVRNSSSEIIEAVEDTPRKGMVLPFKPLALVFNHINYYVDMPAMFIDEVMEWNQELIKELSTPTLGSNDLYFPTKYSQTFLTQCKACFWKQYWSYWRDPGYNAIRFFLTVIIGILFGLIFWNKGQQTTKQQDLINVLGAMYTAVFFLGSTNTSAVLAVVARERTVFYRERAAGMYSEMPYAFAQVAIEIIYTAIQSLIYTLILFAMIGFEWTAIKFLWFYYYILTSFVYFTLYGMMLTALTPNHQIAAIVMSFFLSFWNLFSGFLIPRTYCAAAAQDMKVL</sequence>
<proteinExistence type="predicted"/>
<dbReference type="InterPro" id="IPR013525">
    <property type="entry name" value="ABC2_TM"/>
</dbReference>
<evidence type="ECO:0000313" key="10">
    <source>
        <dbReference type="Proteomes" id="UP000187203"/>
    </source>
</evidence>
<evidence type="ECO:0000256" key="1">
    <source>
        <dbReference type="ARBA" id="ARBA00004141"/>
    </source>
</evidence>
<dbReference type="PANTHER" id="PTHR19241">
    <property type="entry name" value="ATP-BINDING CASSETTE TRANSPORTER"/>
    <property type="match status" value="1"/>
</dbReference>
<dbReference type="Pfam" id="PF01061">
    <property type="entry name" value="ABC2_membrane"/>
    <property type="match status" value="2"/>
</dbReference>
<protein>
    <submittedName>
        <fullName evidence="9">ABC-2 type transporter</fullName>
    </submittedName>
</protein>
<evidence type="ECO:0000256" key="6">
    <source>
        <dbReference type="SAM" id="Phobius"/>
    </source>
</evidence>
<keyword evidence="2" id="KW-0813">Transport</keyword>
<evidence type="ECO:0000256" key="3">
    <source>
        <dbReference type="ARBA" id="ARBA00022692"/>
    </source>
</evidence>
<dbReference type="EMBL" id="AWUE01020403">
    <property type="protein sequence ID" value="OMO68269.1"/>
    <property type="molecule type" value="Genomic_DNA"/>
</dbReference>
<keyword evidence="5 6" id="KW-0472">Membrane</keyword>
<feature type="transmembrane region" description="Helical" evidence="6">
    <location>
        <begin position="52"/>
        <end position="74"/>
    </location>
</feature>
<evidence type="ECO:0000256" key="2">
    <source>
        <dbReference type="ARBA" id="ARBA00022448"/>
    </source>
</evidence>